<name>A0A1M7YNE7_9FIRM</name>
<dbReference type="InterPro" id="IPR007110">
    <property type="entry name" value="Ig-like_dom"/>
</dbReference>
<dbReference type="SMART" id="SM00409">
    <property type="entry name" value="IG"/>
    <property type="match status" value="2"/>
</dbReference>
<dbReference type="InterPro" id="IPR036179">
    <property type="entry name" value="Ig-like_dom_sf"/>
</dbReference>
<dbReference type="OrthoDB" id="28713at2"/>
<dbReference type="Pfam" id="PF02368">
    <property type="entry name" value="Big_2"/>
    <property type="match status" value="1"/>
</dbReference>
<dbReference type="CDD" id="cd00096">
    <property type="entry name" value="Ig"/>
    <property type="match status" value="1"/>
</dbReference>
<proteinExistence type="predicted"/>
<dbReference type="Gene3D" id="2.60.40.1080">
    <property type="match status" value="1"/>
</dbReference>
<dbReference type="InterPro" id="IPR003343">
    <property type="entry name" value="Big_2"/>
</dbReference>
<dbReference type="PANTHER" id="PTHR43941">
    <property type="entry name" value="STRUCTURAL MAINTENANCE OF CHROMOSOMES PROTEIN 2"/>
    <property type="match status" value="1"/>
</dbReference>
<dbReference type="SUPFAM" id="SSF90257">
    <property type="entry name" value="Myosin rod fragments"/>
    <property type="match status" value="4"/>
</dbReference>
<accession>A0A1M7YNE7</accession>
<dbReference type="Gene3D" id="1.10.287.1490">
    <property type="match status" value="4"/>
</dbReference>
<dbReference type="Gene3D" id="2.60.40.10">
    <property type="entry name" value="Immunoglobulins"/>
    <property type="match status" value="2"/>
</dbReference>
<gene>
    <name evidence="3" type="ORF">SAMN02745217_04629</name>
</gene>
<protein>
    <submittedName>
        <fullName evidence="3">Immunoglobulin domain</fullName>
    </submittedName>
</protein>
<evidence type="ECO:0000259" key="2">
    <source>
        <dbReference type="PROSITE" id="PS50835"/>
    </source>
</evidence>
<dbReference type="STRING" id="1121345.SAMN02745217_04629"/>
<keyword evidence="4" id="KW-1185">Reference proteome</keyword>
<feature type="coiled-coil region" evidence="1">
    <location>
        <begin position="1234"/>
        <end position="1376"/>
    </location>
</feature>
<dbReference type="Proteomes" id="UP000184612">
    <property type="component" value="Unassembled WGS sequence"/>
</dbReference>
<evidence type="ECO:0000313" key="4">
    <source>
        <dbReference type="Proteomes" id="UP000184612"/>
    </source>
</evidence>
<keyword evidence="1" id="KW-0175">Coiled coil</keyword>
<feature type="domain" description="Ig-like" evidence="2">
    <location>
        <begin position="639"/>
        <end position="717"/>
    </location>
</feature>
<organism evidence="3 4">
    <name type="scientific">Anaerocolumna xylanovorans DSM 12503</name>
    <dbReference type="NCBI Taxonomy" id="1121345"/>
    <lineage>
        <taxon>Bacteria</taxon>
        <taxon>Bacillati</taxon>
        <taxon>Bacillota</taxon>
        <taxon>Clostridia</taxon>
        <taxon>Lachnospirales</taxon>
        <taxon>Lachnospiraceae</taxon>
        <taxon>Anaerocolumna</taxon>
    </lineage>
</organism>
<evidence type="ECO:0000313" key="3">
    <source>
        <dbReference type="EMBL" id="SHO54174.1"/>
    </source>
</evidence>
<reference evidence="3 4" key="1">
    <citation type="submission" date="2016-12" db="EMBL/GenBank/DDBJ databases">
        <authorList>
            <person name="Song W.-J."/>
            <person name="Kurnit D.M."/>
        </authorList>
    </citation>
    <scope>NUCLEOTIDE SEQUENCE [LARGE SCALE GENOMIC DNA]</scope>
    <source>
        <strain evidence="3 4">DSM 12503</strain>
    </source>
</reference>
<sequence length="1626" mass="177420">MKIKKSYRLLSIVLLFTLIIQPMQMIKAQAASGGSVVTGASGIQYTLEHEYVKQLNINTGSITITDSNYTQTNGLTESWDANEDAYVIKGQGTSTNSITINTTNYPVTIYLLEAQWLGNIIFGSSSNTASVKIVILGDVSCARLIKSSYSTTTSKQVIEVHGYNENSNLTATYLMSSTSGKNVRIGTLLIDGVNVSCNKITEITSSGTSGNMSYWAVFLNNLTIKNSKITQSTATTDENGKFYFTYVATDNGSISIENSTVSSSIAFDEGATSTSGLKPIIISNSKISSVSFAKIYASTYMSYTNTFSVTAENTTINNAVFDSNVDTVSLKNSVLKAAVITKQKLYLDGSTAANSGTTLSVPVYSFNHSSFNSYGTNWILNQTPTDSDGNDLFLKKVRFRDYPNTYILTTFQDGSTSKLLTDENGYLYPYIPRNNTTLQFQITNETGNVNYGNYDLDFEAITANDTSASVPAVTVQPTTVTFSPYANTNIEYSFDRVSWISTITDANCSFSVVFPTGVRKIYLRYNGSLYSIDTVESGNPSDAIQLKPKITSQSPGNVSLLKDKEGSIYVNASPVNTGAALDYQWYKDGSLLEGETSNVLAIKNPDEIDEGMYTCIVTEDGIGSTTSSPIAISITNGLPEETVFGIAAQSGNKTVTEDSKVEFYVIPNTIDGISYQWKKNGTDIAEAITATYEIESVKQVAKGTYTCVLTRGSEEITSNPIVLTVEPNPLSGDISNLQNTVNALTIQVNTLQGQLDTANINVTSLQDTIDTLTGKITDLDNQIADLQEQINNLSGNVADLQSQITALQVQKSNLQTELDVVNAEKASLQVTINELTIEVSNKGNLIMNLQSLLDASENENDELKSQIAVLNEQIINMTTLIESLNVQITTLNSERDSLQNQLNTANVTISSQQQQILDLTSENDDLKSQLESALNQIVNLQGQVASLSTQNISLERQVDDLKSQIAELQKQLGEGGEGTSELQQQISTLTTQANNQIAVINQKEEQISALNEQIVNLNEIIVNLQLEVNQAMESLSRYEGLALQDRINQVLTENAQLKDSLSSLIQEREDLLYQIPELNSLIQGLQDENTSLSQQLQGAEELINNLQSSLATEISKSNDLQAQVSTLNNQINELQQQLDQSDSDKDTLSQKIANLQIDLSNLSDKLHEADKTIQDLTGQIAGLNITIINLQTQINNALSELSEYEGNDLVEKIENIKAKQSDITADLNEASALNTSLNSQLDTANIQLSSLQQQIDILTGQLNDKDAKIAELLVLIADMDKEISSKNTIINDLQNKIQTLQTTIDTLFGGNDEIKKLTQQVNDLMSQINTLNVRISELTGNIAEKDTQINQLDAQLASKNNEIGNLNHQIADLDSTDGSQAEITKLTDQLDKAKNVICNLQQQLEDLKQIPVIVVTPDDSTPENSDGAGITENNQEPDKLNTPVFTMYKTVYFGYSYLIQINNADGKALSFSSSDNMVAKVSKTGLITTIKNGKAIITCTAGNNYVCKIVVTVADGKGLATLNLITPKIQTMDENPVLLMYKQVKKGSSTKLRISGLDKGAKVTYINMDSNVAIISKDGVISGVNKGDTDIWVIVTQGNLHYIYYVKIRVDDGTRDSDMWDYLIAA</sequence>
<dbReference type="InterPro" id="IPR003599">
    <property type="entry name" value="Ig_sub"/>
</dbReference>
<dbReference type="InterPro" id="IPR013783">
    <property type="entry name" value="Ig-like_fold"/>
</dbReference>
<feature type="coiled-coil region" evidence="1">
    <location>
        <begin position="734"/>
        <end position="1207"/>
    </location>
</feature>
<dbReference type="EMBL" id="FRFD01000018">
    <property type="protein sequence ID" value="SHO54174.1"/>
    <property type="molecule type" value="Genomic_DNA"/>
</dbReference>
<dbReference type="PROSITE" id="PS50835">
    <property type="entry name" value="IG_LIKE"/>
    <property type="match status" value="2"/>
</dbReference>
<dbReference type="RefSeq" id="WP_073591230.1">
    <property type="nucleotide sequence ID" value="NZ_FRFD01000018.1"/>
</dbReference>
<feature type="domain" description="Ig-like" evidence="2">
    <location>
        <begin position="548"/>
        <end position="631"/>
    </location>
</feature>
<dbReference type="SUPFAM" id="SSF49373">
    <property type="entry name" value="Invasin/intimin cell-adhesion fragments"/>
    <property type="match status" value="2"/>
</dbReference>
<dbReference type="InterPro" id="IPR008964">
    <property type="entry name" value="Invasin/intimin_cell_adhesion"/>
</dbReference>
<dbReference type="SUPFAM" id="SSF48726">
    <property type="entry name" value="Immunoglobulin"/>
    <property type="match status" value="2"/>
</dbReference>
<evidence type="ECO:0000256" key="1">
    <source>
        <dbReference type="SAM" id="Coils"/>
    </source>
</evidence>